<evidence type="ECO:0000256" key="2">
    <source>
        <dbReference type="ARBA" id="ARBA00023163"/>
    </source>
</evidence>
<reference evidence="4 5" key="1">
    <citation type="submission" date="2021-08" db="EMBL/GenBank/DDBJ databases">
        <title>Culture and genomic analysis of Symbiopectobacterium purcellii sp. nov. gen. nov., isolated from the leafhopper Empoasca decipiens.</title>
        <authorList>
            <person name="Nadal-Jimenez P."/>
            <person name="Siozios S."/>
            <person name="Halliday N."/>
            <person name="Camara M."/>
            <person name="Hurst G.D.D."/>
        </authorList>
    </citation>
    <scope>NUCLEOTIDE SEQUENCE [LARGE SCALE GENOMIC DNA]</scope>
    <source>
        <strain evidence="4 5">SyEd1</strain>
    </source>
</reference>
<keyword evidence="2" id="KW-0804">Transcription</keyword>
<dbReference type="InterPro" id="IPR009057">
    <property type="entry name" value="Homeodomain-like_sf"/>
</dbReference>
<feature type="domain" description="HTH araC/xylS-type" evidence="3">
    <location>
        <begin position="209"/>
        <end position="303"/>
    </location>
</feature>
<keyword evidence="1" id="KW-0805">Transcription regulation</keyword>
<sequence length="303" mass="34577">MGAGRGSSTLRVMPRMVLREGNRRQLPDQFGQCWSQSDALADGLTLVTSSYQPLKPLVEEAETAHSQPVLVMTFGLNGESNYSEKRGASMTFRQQHVTIASFHHSLGERYYPERQKVDQLRLLVSESMLERYIGGAATERLFGDYRLRQHACSRLAPVAQQHLYALQQAQGDMLSMHIHALNLLAAHRYLFEETRESARLHPQDVVAVERARDWMVSHLSETLSLGALALVAGLSEYKLKLAFHRHFNTTPGQMLLQLRMEEAHRLLEQGLQVAQVAWRVGYRHANNFSVAFWRYYGRYPKSI</sequence>
<evidence type="ECO:0000313" key="5">
    <source>
        <dbReference type="Proteomes" id="UP000825886"/>
    </source>
</evidence>
<keyword evidence="5" id="KW-1185">Reference proteome</keyword>
<dbReference type="Gene3D" id="1.10.10.60">
    <property type="entry name" value="Homeodomain-like"/>
    <property type="match status" value="1"/>
</dbReference>
<gene>
    <name evidence="4" type="ORF">K6K13_06895</name>
</gene>
<dbReference type="Proteomes" id="UP000825886">
    <property type="component" value="Chromosome"/>
</dbReference>
<dbReference type="PROSITE" id="PS01124">
    <property type="entry name" value="HTH_ARAC_FAMILY_2"/>
    <property type="match status" value="1"/>
</dbReference>
<dbReference type="EMBL" id="CP081864">
    <property type="protein sequence ID" value="QZN97095.1"/>
    <property type="molecule type" value="Genomic_DNA"/>
</dbReference>
<name>A0ABX9ATI8_9ENTR</name>
<dbReference type="InterPro" id="IPR053142">
    <property type="entry name" value="PchR_regulatory_protein"/>
</dbReference>
<evidence type="ECO:0000313" key="4">
    <source>
        <dbReference type="EMBL" id="QZN97095.1"/>
    </source>
</evidence>
<organism evidence="4 5">
    <name type="scientific">Symbiopectobacterium purcellii</name>
    <dbReference type="NCBI Taxonomy" id="2871826"/>
    <lineage>
        <taxon>Bacteria</taxon>
        <taxon>Pseudomonadati</taxon>
        <taxon>Pseudomonadota</taxon>
        <taxon>Gammaproteobacteria</taxon>
        <taxon>Enterobacterales</taxon>
        <taxon>Enterobacteriaceae</taxon>
    </lineage>
</organism>
<evidence type="ECO:0000256" key="1">
    <source>
        <dbReference type="ARBA" id="ARBA00023015"/>
    </source>
</evidence>
<dbReference type="SMART" id="SM00342">
    <property type="entry name" value="HTH_ARAC"/>
    <property type="match status" value="1"/>
</dbReference>
<dbReference type="PANTHER" id="PTHR47893">
    <property type="entry name" value="REGULATORY PROTEIN PCHR"/>
    <property type="match status" value="1"/>
</dbReference>
<protein>
    <submittedName>
        <fullName evidence="4">AraC family transcriptional regulator</fullName>
    </submittedName>
</protein>
<dbReference type="PANTHER" id="PTHR47893:SF1">
    <property type="entry name" value="REGULATORY PROTEIN PCHR"/>
    <property type="match status" value="1"/>
</dbReference>
<dbReference type="Pfam" id="PF12833">
    <property type="entry name" value="HTH_18"/>
    <property type="match status" value="1"/>
</dbReference>
<evidence type="ECO:0000259" key="3">
    <source>
        <dbReference type="PROSITE" id="PS01124"/>
    </source>
</evidence>
<accession>A0ABX9ATI8</accession>
<dbReference type="InterPro" id="IPR018060">
    <property type="entry name" value="HTH_AraC"/>
</dbReference>
<proteinExistence type="predicted"/>
<dbReference type="RefSeq" id="WP_222160104.1">
    <property type="nucleotide sequence ID" value="NZ_CP081864.1"/>
</dbReference>
<dbReference type="SUPFAM" id="SSF46689">
    <property type="entry name" value="Homeodomain-like"/>
    <property type="match status" value="2"/>
</dbReference>